<dbReference type="GeneID" id="36515973"/>
<keyword evidence="6" id="KW-1185">Reference proteome</keyword>
<evidence type="ECO:0000313" key="5">
    <source>
        <dbReference type="EMBL" id="PRT54605.1"/>
    </source>
</evidence>
<reference evidence="5 6" key="1">
    <citation type="submission" date="2017-04" db="EMBL/GenBank/DDBJ databases">
        <title>Genome sequencing of [Candida] sorbophila.</title>
        <authorList>
            <person name="Ahn J.O."/>
        </authorList>
    </citation>
    <scope>NUCLEOTIDE SEQUENCE [LARGE SCALE GENOMIC DNA]</scope>
    <source>
        <strain evidence="5 6">DS02</strain>
    </source>
</reference>
<evidence type="ECO:0000313" key="6">
    <source>
        <dbReference type="Proteomes" id="UP000238350"/>
    </source>
</evidence>
<proteinExistence type="predicted"/>
<keyword evidence="2" id="KW-0378">Hydrolase</keyword>
<keyword evidence="3" id="KW-0472">Membrane</keyword>
<evidence type="ECO:0000256" key="3">
    <source>
        <dbReference type="ARBA" id="ARBA00023136"/>
    </source>
</evidence>
<feature type="domain" description="SAC" evidence="4">
    <location>
        <begin position="171"/>
        <end position="521"/>
    </location>
</feature>
<dbReference type="GO" id="GO:0012505">
    <property type="term" value="C:endomembrane system"/>
    <property type="evidence" value="ECO:0007669"/>
    <property type="project" value="UniProtKB-SubCell"/>
</dbReference>
<gene>
    <name evidence="5" type="ORF">B9G98_02225</name>
</gene>
<dbReference type="InterPro" id="IPR043573">
    <property type="entry name" value="Fig4-like"/>
</dbReference>
<dbReference type="PANTHER" id="PTHR45738:SF5">
    <property type="entry name" value="POLYPHOSPHOINOSITIDE PHOSPHATASE"/>
    <property type="match status" value="1"/>
</dbReference>
<evidence type="ECO:0000259" key="4">
    <source>
        <dbReference type="PROSITE" id="PS50275"/>
    </source>
</evidence>
<comment type="subcellular location">
    <subcellularLocation>
        <location evidence="1">Endomembrane system</location>
    </subcellularLocation>
</comment>
<dbReference type="AlphaFoldDB" id="A0A2T0FHZ9"/>
<dbReference type="PROSITE" id="PS50275">
    <property type="entry name" value="SAC"/>
    <property type="match status" value="1"/>
</dbReference>
<dbReference type="Proteomes" id="UP000238350">
    <property type="component" value="Unassembled WGS sequence"/>
</dbReference>
<accession>A0A2T0FHZ9</accession>
<organism evidence="5 6">
    <name type="scientific">Wickerhamiella sorbophila</name>
    <dbReference type="NCBI Taxonomy" id="45607"/>
    <lineage>
        <taxon>Eukaryota</taxon>
        <taxon>Fungi</taxon>
        <taxon>Dikarya</taxon>
        <taxon>Ascomycota</taxon>
        <taxon>Saccharomycotina</taxon>
        <taxon>Dipodascomycetes</taxon>
        <taxon>Dipodascales</taxon>
        <taxon>Trichomonascaceae</taxon>
        <taxon>Wickerhamiella</taxon>
    </lineage>
</organism>
<dbReference type="OrthoDB" id="405996at2759"/>
<sequence length="782" mass="89175">MSTPPGASANPERLASVDNELNPLDPPVLLQKFTLYETRNLFYIVGSNTRETLFRVLRISLADNPLDITVDETHPVLTRNEMMSILEDLEKEALAAGDVLSKRITAWGIVGMVRFTSCYYLCLVTKCSPVALLGGHFISHVDESKLVPVVHSSLYRPPGRRTTEARLAGIFHSMDLSKNFYFSGSYDLTNTLQSNLIREKQQRPIGRQEIFVWNHFLLKPLLERFEGTMEWCLSLIYGFIDQSKIAVFGNPVYVTLIARRSHYFAGARFYKRGTTKEGHVANEVETEQIVSNQLISSFHDPRAGRFSSPRYTSYVQHRGSIPLSWSQGTSNISMKPPIKIDAVDPFYSAAARHFDSLFGRYGAPVRVLNLVKKKEKHPRESVLGTAFADCITYLNQFLPGESKIKYTAWDMSRVAKGRASEVIDFLEKYAMATLEDTDIFHNGTTLQTTRIQHGVCRTNCIDCLDRTNAAQSVLGKCAFGKQLEAIGIIDNPNIDYDTDAVDILTEMYHDQGDTLALQYGGSNLVNTVETYRKINQWKSHSRDLIESVRRFYSNSFMDANRQDAINVFLGNYEYAREGVELWGLSTDYYLHHNMQPHEIKISYISWYTPLFLVPMRERLASGAPSLAAPQENVQLPGFLLQLENYWNRLYQPKVLTSLTMLFARRMNSTERYLSDQSTPSSPFVVHEPTRKKKPVGAPEQVVKSAKLLEEKQVDEDDELYTVYAAFCDPTEPASDTDYSIYFSDDYVVHEKQYEPLDFEWEEPGIEWPVQEYTHTLPPIFCP</sequence>
<dbReference type="EMBL" id="NDIQ01000021">
    <property type="protein sequence ID" value="PRT54605.1"/>
    <property type="molecule type" value="Genomic_DNA"/>
</dbReference>
<dbReference type="STRING" id="45607.A0A2T0FHZ9"/>
<dbReference type="InterPro" id="IPR002013">
    <property type="entry name" value="SAC_dom"/>
</dbReference>
<dbReference type="PANTHER" id="PTHR45738">
    <property type="entry name" value="POLYPHOSPHOINOSITIDE PHOSPHATASE"/>
    <property type="match status" value="1"/>
</dbReference>
<protein>
    <submittedName>
        <fullName evidence="5">Polyphosphoinositide phosphatase</fullName>
    </submittedName>
</protein>
<evidence type="ECO:0000256" key="2">
    <source>
        <dbReference type="ARBA" id="ARBA00022801"/>
    </source>
</evidence>
<dbReference type="Pfam" id="PF02383">
    <property type="entry name" value="Syja_N"/>
    <property type="match status" value="1"/>
</dbReference>
<dbReference type="RefSeq" id="XP_024664550.1">
    <property type="nucleotide sequence ID" value="XM_024808782.1"/>
</dbReference>
<dbReference type="GO" id="GO:0046856">
    <property type="term" value="P:phosphatidylinositol dephosphorylation"/>
    <property type="evidence" value="ECO:0007669"/>
    <property type="project" value="InterPro"/>
</dbReference>
<name>A0A2T0FHZ9_9ASCO</name>
<evidence type="ECO:0000256" key="1">
    <source>
        <dbReference type="ARBA" id="ARBA00004308"/>
    </source>
</evidence>
<dbReference type="GO" id="GO:0043813">
    <property type="term" value="F:phosphatidylinositol-3,5-bisphosphate 5-phosphatase activity"/>
    <property type="evidence" value="ECO:0007669"/>
    <property type="project" value="InterPro"/>
</dbReference>
<comment type="caution">
    <text evidence="5">The sequence shown here is derived from an EMBL/GenBank/DDBJ whole genome shotgun (WGS) entry which is preliminary data.</text>
</comment>